<dbReference type="Gene3D" id="2.40.30.170">
    <property type="match status" value="1"/>
</dbReference>
<evidence type="ECO:0000259" key="4">
    <source>
        <dbReference type="Pfam" id="PF25944"/>
    </source>
</evidence>
<dbReference type="GO" id="GO:0005886">
    <property type="term" value="C:plasma membrane"/>
    <property type="evidence" value="ECO:0007669"/>
    <property type="project" value="TreeGrafter"/>
</dbReference>
<feature type="domain" description="Multidrug resistance protein MdtA-like C-terminal permuted SH3" evidence="5">
    <location>
        <begin position="298"/>
        <end position="360"/>
    </location>
</feature>
<dbReference type="GO" id="GO:0046677">
    <property type="term" value="P:response to antibiotic"/>
    <property type="evidence" value="ECO:0007669"/>
    <property type="project" value="TreeGrafter"/>
</dbReference>
<comment type="caution">
    <text evidence="6">The sequence shown here is derived from an EMBL/GenBank/DDBJ whole genome shotgun (WGS) entry which is preliminary data.</text>
</comment>
<evidence type="ECO:0000313" key="6">
    <source>
        <dbReference type="EMBL" id="KEQ30604.1"/>
    </source>
</evidence>
<dbReference type="Proteomes" id="UP000028007">
    <property type="component" value="Unassembled WGS sequence"/>
</dbReference>
<evidence type="ECO:0000259" key="5">
    <source>
        <dbReference type="Pfam" id="PF25967"/>
    </source>
</evidence>
<evidence type="ECO:0000259" key="3">
    <source>
        <dbReference type="Pfam" id="PF25917"/>
    </source>
</evidence>
<dbReference type="EMBL" id="JNFF01000033">
    <property type="protein sequence ID" value="KEQ30604.1"/>
    <property type="molecule type" value="Genomic_DNA"/>
</dbReference>
<sequence>MKKINMLTFIVAGSILSSCGNAVKNNVAPIPEKFQTQVIEPRETELHVTYPATLEGEQTVEIRPKVDGYIEQVLVQEGTYVKRGQPIFNIDANTYKQDVNISLAAIAAAEAELETAGIQVQRTKALVERKIVNTFELKTAVNLERVKKAQLLQAKADLSAARTKLSYTRILSPIDGYIGTLPYKTGSLVSSTAEIPLTSVADTRKVYAYFSLSQQQLQVFLNKYKGNQQHNRLKNMPEVNLILSQGETYPLKGKIETLSGVLNKNTGSANFKAVFANPDGRLWSGSSASVSVPLLLKDALLIPKNATYEIQGKRFVFTVDNKNKVQQMPIEIMDSANEKTYVVTGGLKSGDRIVCEGLQYLSNGMQIVPDGSAAK</sequence>
<evidence type="ECO:0000256" key="2">
    <source>
        <dbReference type="ARBA" id="ARBA00009477"/>
    </source>
</evidence>
<dbReference type="Gene3D" id="2.40.50.100">
    <property type="match status" value="1"/>
</dbReference>
<dbReference type="Gene3D" id="2.40.420.20">
    <property type="match status" value="1"/>
</dbReference>
<comment type="subcellular location">
    <subcellularLocation>
        <location evidence="1">Cell envelope</location>
    </subcellularLocation>
</comment>
<dbReference type="InterPro" id="IPR058625">
    <property type="entry name" value="MdtA-like_BSH"/>
</dbReference>
<dbReference type="InterPro" id="IPR006143">
    <property type="entry name" value="RND_pump_MFP"/>
</dbReference>
<feature type="domain" description="Multidrug resistance protein MdtA-like beta-barrel" evidence="4">
    <location>
        <begin position="207"/>
        <end position="292"/>
    </location>
</feature>
<protein>
    <submittedName>
        <fullName evidence="6">Uncharacterized protein</fullName>
    </submittedName>
</protein>
<dbReference type="RefSeq" id="WP_051759734.1">
    <property type="nucleotide sequence ID" value="NZ_JNFF01000033.1"/>
</dbReference>
<dbReference type="PANTHER" id="PTHR30158:SF23">
    <property type="entry name" value="MULTIDRUG RESISTANCE PROTEIN MEXA"/>
    <property type="match status" value="1"/>
</dbReference>
<gene>
    <name evidence="6" type="ORF">N180_05115</name>
</gene>
<evidence type="ECO:0000256" key="1">
    <source>
        <dbReference type="ARBA" id="ARBA00004196"/>
    </source>
</evidence>
<dbReference type="InterPro" id="IPR058626">
    <property type="entry name" value="MdtA-like_b-barrel"/>
</dbReference>
<dbReference type="PROSITE" id="PS51257">
    <property type="entry name" value="PROKAR_LIPOPROTEIN"/>
    <property type="match status" value="1"/>
</dbReference>
<dbReference type="Pfam" id="PF25917">
    <property type="entry name" value="BSH_RND"/>
    <property type="match status" value="1"/>
</dbReference>
<evidence type="ECO:0000313" key="7">
    <source>
        <dbReference type="Proteomes" id="UP000028007"/>
    </source>
</evidence>
<dbReference type="Pfam" id="PF25967">
    <property type="entry name" value="RND-MFP_C"/>
    <property type="match status" value="1"/>
</dbReference>
<dbReference type="NCBIfam" id="TIGR01730">
    <property type="entry name" value="RND_mfp"/>
    <property type="match status" value="1"/>
</dbReference>
<proteinExistence type="inferred from homology"/>
<accession>A0A081PIT1</accession>
<comment type="similarity">
    <text evidence="2">Belongs to the membrane fusion protein (MFP) (TC 8.A.1) family.</text>
</comment>
<reference evidence="6 7" key="1">
    <citation type="journal article" date="1992" name="Int. J. Syst. Bacteriol.">
        <title>Sphingobacterium antarcticus sp. nov. a Psychrotrophic Bacterium from the Soils of Schirmacher Oasis, Antarctica.</title>
        <authorList>
            <person name="Shivaji S."/>
            <person name="Ray M.K."/>
            <person name="Rao N.S."/>
            <person name="Saiserr L."/>
            <person name="Jagannadham M.V."/>
            <person name="Kumar G.S."/>
            <person name="Reddy G."/>
            <person name="Bhargava P.M."/>
        </authorList>
    </citation>
    <scope>NUCLEOTIDE SEQUENCE [LARGE SCALE GENOMIC DNA]</scope>
    <source>
        <strain evidence="6 7">4BY</strain>
    </source>
</reference>
<dbReference type="GO" id="GO:0022857">
    <property type="term" value="F:transmembrane transporter activity"/>
    <property type="evidence" value="ECO:0007669"/>
    <property type="project" value="InterPro"/>
</dbReference>
<organism evidence="6 7">
    <name type="scientific">Pedobacter antarcticus 4BY</name>
    <dbReference type="NCBI Taxonomy" id="1358423"/>
    <lineage>
        <taxon>Bacteria</taxon>
        <taxon>Pseudomonadati</taxon>
        <taxon>Bacteroidota</taxon>
        <taxon>Sphingobacteriia</taxon>
        <taxon>Sphingobacteriales</taxon>
        <taxon>Sphingobacteriaceae</taxon>
        <taxon>Pedobacter</taxon>
    </lineage>
</organism>
<dbReference type="Gene3D" id="1.10.287.470">
    <property type="entry name" value="Helix hairpin bin"/>
    <property type="match status" value="1"/>
</dbReference>
<dbReference type="InterPro" id="IPR058627">
    <property type="entry name" value="MdtA-like_C"/>
</dbReference>
<dbReference type="SUPFAM" id="SSF111369">
    <property type="entry name" value="HlyD-like secretion proteins"/>
    <property type="match status" value="1"/>
</dbReference>
<keyword evidence="7" id="KW-1185">Reference proteome</keyword>
<dbReference type="GO" id="GO:0030313">
    <property type="term" value="C:cell envelope"/>
    <property type="evidence" value="ECO:0007669"/>
    <property type="project" value="UniProtKB-SubCell"/>
</dbReference>
<dbReference type="eggNOG" id="COG0845">
    <property type="taxonomic scope" value="Bacteria"/>
</dbReference>
<dbReference type="Pfam" id="PF25944">
    <property type="entry name" value="Beta-barrel_RND"/>
    <property type="match status" value="1"/>
</dbReference>
<feature type="domain" description="Multidrug resistance protein MdtA-like barrel-sandwich hybrid" evidence="3">
    <location>
        <begin position="59"/>
        <end position="194"/>
    </location>
</feature>
<dbReference type="OrthoDB" id="9801814at2"/>
<dbReference type="PANTHER" id="PTHR30158">
    <property type="entry name" value="ACRA/E-RELATED COMPONENT OF DRUG EFFLUX TRANSPORTER"/>
    <property type="match status" value="1"/>
</dbReference>
<name>A0A081PIT1_9SPHI</name>
<dbReference type="AlphaFoldDB" id="A0A081PIT1"/>